<evidence type="ECO:0000256" key="3">
    <source>
        <dbReference type="ARBA" id="ARBA00010544"/>
    </source>
</evidence>
<comment type="caution">
    <text evidence="14">The sequence shown here is derived from an EMBL/GenBank/DDBJ whole genome shotgun (WGS) entry which is preliminary data.</text>
</comment>
<evidence type="ECO:0000256" key="5">
    <source>
        <dbReference type="ARBA" id="ARBA00022448"/>
    </source>
</evidence>
<feature type="transmembrane region" description="Helical" evidence="13">
    <location>
        <begin position="44"/>
        <end position="63"/>
    </location>
</feature>
<keyword evidence="7 12" id="KW-0997">Cell inner membrane</keyword>
<protein>
    <recommendedName>
        <fullName evidence="4 12">Heme exporter protein B</fullName>
    </recommendedName>
</protein>
<dbReference type="EMBL" id="WHNW01000004">
    <property type="protein sequence ID" value="MPV86026.1"/>
    <property type="molecule type" value="Genomic_DNA"/>
</dbReference>
<feature type="transmembrane region" description="Helical" evidence="13">
    <location>
        <begin position="159"/>
        <end position="181"/>
    </location>
</feature>
<name>A0A6N7F2D0_9GAMM</name>
<dbReference type="GO" id="GO:0017004">
    <property type="term" value="P:cytochrome complex assembly"/>
    <property type="evidence" value="ECO:0007669"/>
    <property type="project" value="UniProtKB-KW"/>
</dbReference>
<dbReference type="GO" id="GO:0005886">
    <property type="term" value="C:plasma membrane"/>
    <property type="evidence" value="ECO:0007669"/>
    <property type="project" value="UniProtKB-SubCell"/>
</dbReference>
<evidence type="ECO:0000256" key="8">
    <source>
        <dbReference type="ARBA" id="ARBA00022692"/>
    </source>
</evidence>
<evidence type="ECO:0000256" key="9">
    <source>
        <dbReference type="ARBA" id="ARBA00022748"/>
    </source>
</evidence>
<dbReference type="RefSeq" id="WP_152809869.1">
    <property type="nucleotide sequence ID" value="NZ_WHNW01000004.1"/>
</dbReference>
<dbReference type="NCBIfam" id="TIGR01190">
    <property type="entry name" value="ccmB"/>
    <property type="match status" value="1"/>
</dbReference>
<evidence type="ECO:0000256" key="12">
    <source>
        <dbReference type="PIRNR" id="PIRNR002764"/>
    </source>
</evidence>
<comment type="function">
    <text evidence="1 12">Required for the export of heme to the periplasm for the biogenesis of c-type cytochromes.</text>
</comment>
<evidence type="ECO:0000313" key="15">
    <source>
        <dbReference type="Proteomes" id="UP000471298"/>
    </source>
</evidence>
<organism evidence="14 15">
    <name type="scientific">Ostreibacterium oceani</name>
    <dbReference type="NCBI Taxonomy" id="2654998"/>
    <lineage>
        <taxon>Bacteria</taxon>
        <taxon>Pseudomonadati</taxon>
        <taxon>Pseudomonadota</taxon>
        <taxon>Gammaproteobacteria</taxon>
        <taxon>Cardiobacteriales</taxon>
        <taxon>Ostreibacteriaceae</taxon>
        <taxon>Ostreibacterium</taxon>
    </lineage>
</organism>
<feature type="transmembrane region" description="Helical" evidence="13">
    <location>
        <begin position="20"/>
        <end position="38"/>
    </location>
</feature>
<evidence type="ECO:0000256" key="10">
    <source>
        <dbReference type="ARBA" id="ARBA00022989"/>
    </source>
</evidence>
<evidence type="ECO:0000256" key="4">
    <source>
        <dbReference type="ARBA" id="ARBA00016452"/>
    </source>
</evidence>
<gene>
    <name evidence="14" type="primary">ccmB</name>
    <name evidence="14" type="ORF">GCU85_04680</name>
</gene>
<evidence type="ECO:0000256" key="6">
    <source>
        <dbReference type="ARBA" id="ARBA00022475"/>
    </source>
</evidence>
<dbReference type="AlphaFoldDB" id="A0A6N7F2D0"/>
<evidence type="ECO:0000256" key="11">
    <source>
        <dbReference type="ARBA" id="ARBA00023136"/>
    </source>
</evidence>
<accession>A0A6N7F2D0</accession>
<dbReference type="InterPro" id="IPR026031">
    <property type="entry name" value="Cyt_c_CcmB_bac"/>
</dbReference>
<feature type="transmembrane region" description="Helical" evidence="13">
    <location>
        <begin position="97"/>
        <end position="121"/>
    </location>
</feature>
<dbReference type="PANTHER" id="PTHR30070">
    <property type="entry name" value="HEME EXPORTER PROTEIN B"/>
    <property type="match status" value="1"/>
</dbReference>
<comment type="similarity">
    <text evidence="3 12">Belongs to the CcmB/CycW/HelB family.</text>
</comment>
<evidence type="ECO:0000256" key="1">
    <source>
        <dbReference type="ARBA" id="ARBA00002442"/>
    </source>
</evidence>
<evidence type="ECO:0000256" key="13">
    <source>
        <dbReference type="SAM" id="Phobius"/>
    </source>
</evidence>
<dbReference type="InParanoid" id="A0A6N7F2D0"/>
<dbReference type="PANTHER" id="PTHR30070:SF1">
    <property type="entry name" value="CYTOCHROME C BIOGENESIS B-RELATED"/>
    <property type="match status" value="1"/>
</dbReference>
<dbReference type="Proteomes" id="UP000471298">
    <property type="component" value="Unassembled WGS sequence"/>
</dbReference>
<keyword evidence="6 12" id="KW-1003">Cell membrane</keyword>
<dbReference type="GO" id="GO:0015232">
    <property type="term" value="F:heme transmembrane transporter activity"/>
    <property type="evidence" value="ECO:0007669"/>
    <property type="project" value="InterPro"/>
</dbReference>
<dbReference type="PIRSF" id="PIRSF002764">
    <property type="entry name" value="CcmB"/>
    <property type="match status" value="1"/>
</dbReference>
<feature type="transmembrane region" description="Helical" evidence="13">
    <location>
        <begin position="193"/>
        <end position="215"/>
    </location>
</feature>
<reference evidence="14 15" key="1">
    <citation type="submission" date="2019-10" db="EMBL/GenBank/DDBJ databases">
        <title>Cardiobacteriales fam. a chemoheterotrophic member of the order Cardiobacteriales, and proposal of Cardiobacteriales fam. nov.</title>
        <authorList>
            <person name="Wang C."/>
        </authorList>
    </citation>
    <scope>NUCLEOTIDE SEQUENCE [LARGE SCALE GENOMIC DNA]</scope>
    <source>
        <strain evidence="14 15">ML27</strain>
    </source>
</reference>
<keyword evidence="11 12" id="KW-0472">Membrane</keyword>
<evidence type="ECO:0000313" key="14">
    <source>
        <dbReference type="EMBL" id="MPV86026.1"/>
    </source>
</evidence>
<sequence length="222" mass="24045">MIKALLYREWLLAVRKLPVLLQPVSFLLILITIFPIAVGAETTLLQQIAPGVIWVGVLLSVLLSSEHFYQADYQDGTIAQWYLAGNDRLLLSVLAKLLVQSALQIIPVLLLLPILSLFYTLPVMTSVLIGLTILLGGPCLVLLAMLGAAITVAVPRAGLLLIVIILPLYFPVIIFAISAMRHYSDGFSPVSDFALLGALLLFKLTLMPFAIVAALKTALSES</sequence>
<dbReference type="PRINTS" id="PR01414">
    <property type="entry name" value="CCMBBIOGNSIS"/>
</dbReference>
<keyword evidence="5 12" id="KW-0813">Transport</keyword>
<keyword evidence="15" id="KW-1185">Reference proteome</keyword>
<keyword evidence="10 13" id="KW-1133">Transmembrane helix</keyword>
<dbReference type="InterPro" id="IPR003544">
    <property type="entry name" value="Cyt_c_biogenesis_CcmB"/>
</dbReference>
<proteinExistence type="inferred from homology"/>
<dbReference type="FunCoup" id="A0A6N7F2D0">
    <property type="interactions" value="248"/>
</dbReference>
<feature type="transmembrane region" description="Helical" evidence="13">
    <location>
        <begin position="127"/>
        <end position="152"/>
    </location>
</feature>
<dbReference type="GO" id="GO:1903607">
    <property type="term" value="P:cytochrome c biosynthetic process"/>
    <property type="evidence" value="ECO:0007669"/>
    <property type="project" value="TreeGrafter"/>
</dbReference>
<keyword evidence="8 13" id="KW-0812">Transmembrane</keyword>
<evidence type="ECO:0000256" key="7">
    <source>
        <dbReference type="ARBA" id="ARBA00022519"/>
    </source>
</evidence>
<keyword evidence="9 12" id="KW-0201">Cytochrome c-type biogenesis</keyword>
<evidence type="ECO:0000256" key="2">
    <source>
        <dbReference type="ARBA" id="ARBA00004429"/>
    </source>
</evidence>
<comment type="subcellular location">
    <subcellularLocation>
        <location evidence="2">Cell inner membrane</location>
        <topology evidence="2">Multi-pass membrane protein</topology>
    </subcellularLocation>
</comment>
<dbReference type="Pfam" id="PF03379">
    <property type="entry name" value="CcmB"/>
    <property type="match status" value="1"/>
</dbReference>